<dbReference type="SMART" id="SM00731">
    <property type="entry name" value="SprT"/>
    <property type="match status" value="1"/>
</dbReference>
<keyword evidence="2 4" id="KW-0479">Metal-binding</keyword>
<dbReference type="HAMAP" id="MF_00745">
    <property type="entry name" value="SprT_like"/>
    <property type="match status" value="1"/>
</dbReference>
<evidence type="ECO:0000313" key="7">
    <source>
        <dbReference type="Proteomes" id="UP000295632"/>
    </source>
</evidence>
<dbReference type="GO" id="GO:0008270">
    <property type="term" value="F:zinc ion binding"/>
    <property type="evidence" value="ECO:0007669"/>
    <property type="project" value="UniProtKB-UniRule"/>
</dbReference>
<keyword evidence="1 4" id="KW-0963">Cytoplasm</keyword>
<keyword evidence="3 4" id="KW-0862">Zinc</keyword>
<dbReference type="GO" id="GO:0006950">
    <property type="term" value="P:response to stress"/>
    <property type="evidence" value="ECO:0007669"/>
    <property type="project" value="UniProtKB-ARBA"/>
</dbReference>
<dbReference type="OrthoDB" id="9799909at2"/>
<comment type="similarity">
    <text evidence="4">Belongs to the SprT family.</text>
</comment>
<dbReference type="GO" id="GO:0005737">
    <property type="term" value="C:cytoplasm"/>
    <property type="evidence" value="ECO:0007669"/>
    <property type="project" value="UniProtKB-SubCell"/>
</dbReference>
<sequence>MDNNDLQAYVEDISLEYFSKPFHHKAFFNPRLRTTGGRYALGDHHIEINPKHVEQFGQKELASIVKHELCHYHLHLEGKGYKHRDQEFKRLLAEVGGARHCSALPENKGISHLYECKDCSERFVRKRRIRTDRYVCGRCRGKLKKITNFS</sequence>
<keyword evidence="7" id="KW-1185">Reference proteome</keyword>
<dbReference type="InterPro" id="IPR035240">
    <property type="entry name" value="SprT_Zn_ribbon"/>
</dbReference>
<dbReference type="EMBL" id="SNYJ01000016">
    <property type="protein sequence ID" value="TDQ36713.1"/>
    <property type="molecule type" value="Genomic_DNA"/>
</dbReference>
<comment type="subcellular location">
    <subcellularLocation>
        <location evidence="4">Cytoplasm</location>
    </subcellularLocation>
</comment>
<dbReference type="Proteomes" id="UP000295632">
    <property type="component" value="Unassembled WGS sequence"/>
</dbReference>
<feature type="binding site" evidence="4">
    <location>
        <position position="67"/>
    </location>
    <ligand>
        <name>Zn(2+)</name>
        <dbReference type="ChEBI" id="CHEBI:29105"/>
    </ligand>
</feature>
<feature type="active site" evidence="4">
    <location>
        <position position="68"/>
    </location>
</feature>
<evidence type="ECO:0000256" key="1">
    <source>
        <dbReference type="ARBA" id="ARBA00022490"/>
    </source>
</evidence>
<dbReference type="AlphaFoldDB" id="A0A4R6TWS1"/>
<evidence type="ECO:0000256" key="3">
    <source>
        <dbReference type="ARBA" id="ARBA00022833"/>
    </source>
</evidence>
<dbReference type="InterPro" id="IPR006640">
    <property type="entry name" value="SprT-like_domain"/>
</dbReference>
<proteinExistence type="inferred from homology"/>
<evidence type="ECO:0000256" key="4">
    <source>
        <dbReference type="HAMAP-Rule" id="MF_00745"/>
    </source>
</evidence>
<feature type="binding site" evidence="4">
    <location>
        <position position="71"/>
    </location>
    <ligand>
        <name>Zn(2+)</name>
        <dbReference type="ChEBI" id="CHEBI:29105"/>
    </ligand>
</feature>
<accession>A0A4R6TWS1</accession>
<dbReference type="Pfam" id="PF17283">
    <property type="entry name" value="Zn_ribbon_SprT"/>
    <property type="match status" value="1"/>
</dbReference>
<dbReference type="InterPro" id="IPR023524">
    <property type="entry name" value="Uncharacterised_SprT-like"/>
</dbReference>
<gene>
    <name evidence="6" type="ORF">EV213_11611</name>
</gene>
<reference evidence="6 7" key="1">
    <citation type="submission" date="2019-03" db="EMBL/GenBank/DDBJ databases">
        <title>Genomic Encyclopedia of Type Strains, Phase IV (KMG-IV): sequencing the most valuable type-strain genomes for metagenomic binning, comparative biology and taxonomic classification.</title>
        <authorList>
            <person name="Goeker M."/>
        </authorList>
    </citation>
    <scope>NUCLEOTIDE SEQUENCE [LARGE SCALE GENOMIC DNA]</scope>
    <source>
        <strain evidence="6 7">DSM 28697</strain>
    </source>
</reference>
<evidence type="ECO:0000256" key="2">
    <source>
        <dbReference type="ARBA" id="ARBA00022723"/>
    </source>
</evidence>
<name>A0A4R6TWS1_9BACI</name>
<dbReference type="Pfam" id="PF10263">
    <property type="entry name" value="SprT-like"/>
    <property type="match status" value="1"/>
</dbReference>
<evidence type="ECO:0000313" key="6">
    <source>
        <dbReference type="EMBL" id="TDQ36713.1"/>
    </source>
</evidence>
<feature type="domain" description="SprT-like" evidence="5">
    <location>
        <begin position="4"/>
        <end position="146"/>
    </location>
</feature>
<comment type="cofactor">
    <cofactor evidence="4">
        <name>Zn(2+)</name>
        <dbReference type="ChEBI" id="CHEBI:29105"/>
    </cofactor>
    <text evidence="4">Binds 1 zinc ion.</text>
</comment>
<dbReference type="NCBIfam" id="NF003339">
    <property type="entry name" value="PRK04351.1"/>
    <property type="match status" value="1"/>
</dbReference>
<organism evidence="6 7">
    <name type="scientific">Aureibacillus halotolerans</name>
    <dbReference type="NCBI Taxonomy" id="1508390"/>
    <lineage>
        <taxon>Bacteria</taxon>
        <taxon>Bacillati</taxon>
        <taxon>Bacillota</taxon>
        <taxon>Bacilli</taxon>
        <taxon>Bacillales</taxon>
        <taxon>Bacillaceae</taxon>
        <taxon>Aureibacillus</taxon>
    </lineage>
</organism>
<evidence type="ECO:0000259" key="5">
    <source>
        <dbReference type="SMART" id="SM00731"/>
    </source>
</evidence>
<comment type="caution">
    <text evidence="6">The sequence shown here is derived from an EMBL/GenBank/DDBJ whole genome shotgun (WGS) entry which is preliminary data.</text>
</comment>
<dbReference type="RefSeq" id="WP_133581507.1">
    <property type="nucleotide sequence ID" value="NZ_SNYJ01000016.1"/>
</dbReference>
<protein>
    <recommendedName>
        <fullName evidence="4">Protein SprT-like</fullName>
    </recommendedName>
</protein>